<protein>
    <submittedName>
        <fullName evidence="4">Phage-like element PBSX protein XkdK</fullName>
    </submittedName>
</protein>
<sequence>MLYNKSSDYEGIINVKNGVILEDGTVVTGDKAVAWVAGATAAAEINQSLTNTAYDGAVDVDIRYTKSQYEAAIKAGEFVFYGEAGKARVLADINSLTTFTEAKSQDFTSNRVIRVLDGWANDVAAIFGRSYLGTVTNSDTGRQLFKGDLVALANQYQAADAISDFVPDDIEVVQGIGKRDVQVAAALKPNDSMEKLYMVVSIQ</sequence>
<evidence type="ECO:0000313" key="5">
    <source>
        <dbReference type="Proteomes" id="UP000019109"/>
    </source>
</evidence>
<dbReference type="AlphaFoldDB" id="W4V9N6"/>
<comment type="similarity">
    <text evidence="1">Belongs to the myoviridae tail sheath protein family.</text>
</comment>
<dbReference type="InterPro" id="IPR020287">
    <property type="entry name" value="Tail_sheath_C"/>
</dbReference>
<feature type="domain" description="Tail sheath protein C-terminal" evidence="3">
    <location>
        <begin position="103"/>
        <end position="202"/>
    </location>
</feature>
<feature type="domain" description="Tail sheath protein subtilisin-like" evidence="2">
    <location>
        <begin position="7"/>
        <end position="95"/>
    </location>
</feature>
<evidence type="ECO:0000259" key="2">
    <source>
        <dbReference type="Pfam" id="PF04984"/>
    </source>
</evidence>
<dbReference type="Gene3D" id="3.30.1370.220">
    <property type="match status" value="1"/>
</dbReference>
<reference evidence="4" key="1">
    <citation type="journal article" date="2014" name="Genome Announc.">
        <title>Draft Genome Sequence of Clostridium straminisolvens Strain JCM 21531T, Isolated from a Cellulose-Degrading Bacterial Community.</title>
        <authorList>
            <person name="Yuki M."/>
            <person name="Oshima K."/>
            <person name="Suda W."/>
            <person name="Sakamoto M."/>
            <person name="Kitamura K."/>
            <person name="Iida T."/>
            <person name="Hattori M."/>
            <person name="Ohkuma M."/>
        </authorList>
    </citation>
    <scope>NUCLEOTIDE SEQUENCE [LARGE SCALE GENOMIC DNA]</scope>
    <source>
        <strain evidence="4">JCM 21531</strain>
    </source>
</reference>
<comment type="caution">
    <text evidence="4">The sequence shown here is derived from an EMBL/GenBank/DDBJ whole genome shotgun (WGS) entry which is preliminary data.</text>
</comment>
<dbReference type="RefSeq" id="WP_243467561.1">
    <property type="nucleotide sequence ID" value="NZ_BAVR01000039.1"/>
</dbReference>
<dbReference type="STRING" id="1294263.JCM21531_3065"/>
<dbReference type="InterPro" id="IPR035089">
    <property type="entry name" value="Phage_sheath_subtilisin"/>
</dbReference>
<evidence type="ECO:0000256" key="1">
    <source>
        <dbReference type="ARBA" id="ARBA00008005"/>
    </source>
</evidence>
<accession>W4V9N6</accession>
<dbReference type="Pfam" id="PF04984">
    <property type="entry name" value="Phage_sheath_1"/>
    <property type="match status" value="1"/>
</dbReference>
<gene>
    <name evidence="4" type="ORF">JCM21531_3065</name>
</gene>
<proteinExistence type="inferred from homology"/>
<dbReference type="Proteomes" id="UP000019109">
    <property type="component" value="Unassembled WGS sequence"/>
</dbReference>
<name>W4V9N6_9FIRM</name>
<organism evidence="4 5">
    <name type="scientific">Acetivibrio straminisolvens JCM 21531</name>
    <dbReference type="NCBI Taxonomy" id="1294263"/>
    <lineage>
        <taxon>Bacteria</taxon>
        <taxon>Bacillati</taxon>
        <taxon>Bacillota</taxon>
        <taxon>Clostridia</taxon>
        <taxon>Eubacteriales</taxon>
        <taxon>Oscillospiraceae</taxon>
        <taxon>Acetivibrio</taxon>
    </lineage>
</organism>
<evidence type="ECO:0000259" key="3">
    <source>
        <dbReference type="Pfam" id="PF17482"/>
    </source>
</evidence>
<keyword evidence="5" id="KW-1185">Reference proteome</keyword>
<dbReference type="EMBL" id="BAVR01000039">
    <property type="protein sequence ID" value="GAE89528.1"/>
    <property type="molecule type" value="Genomic_DNA"/>
</dbReference>
<dbReference type="Gene3D" id="3.10.450.690">
    <property type="match status" value="1"/>
</dbReference>
<evidence type="ECO:0000313" key="4">
    <source>
        <dbReference type="EMBL" id="GAE89528.1"/>
    </source>
</evidence>
<dbReference type="Pfam" id="PF17482">
    <property type="entry name" value="Phage_sheath_1C"/>
    <property type="match status" value="1"/>
</dbReference>